<dbReference type="EC" id="2.6.1.9" evidence="9"/>
<comment type="subunit">
    <text evidence="4 9">Homodimer.</text>
</comment>
<keyword evidence="6 9" id="KW-0808">Transferase</keyword>
<dbReference type="SUPFAM" id="SSF53383">
    <property type="entry name" value="PLP-dependent transferases"/>
    <property type="match status" value="1"/>
</dbReference>
<reference evidence="11 12" key="1">
    <citation type="submission" date="2024-01" db="EMBL/GenBank/DDBJ databases">
        <title>Hyphobacterium bacterium isolated from marine sediment.</title>
        <authorList>
            <person name="Zhao S."/>
        </authorList>
    </citation>
    <scope>NUCLEOTIDE SEQUENCE [LARGE SCALE GENOMIC DNA]</scope>
    <source>
        <strain evidence="11 12">Y60-23</strain>
    </source>
</reference>
<dbReference type="Gene3D" id="3.90.1150.10">
    <property type="entry name" value="Aspartate Aminotransferase, domain 1"/>
    <property type="match status" value="1"/>
</dbReference>
<evidence type="ECO:0000256" key="9">
    <source>
        <dbReference type="HAMAP-Rule" id="MF_01023"/>
    </source>
</evidence>
<keyword evidence="12" id="KW-1185">Reference proteome</keyword>
<keyword evidence="5 9" id="KW-0032">Aminotransferase</keyword>
<evidence type="ECO:0000313" key="12">
    <source>
        <dbReference type="Proteomes" id="UP001310692"/>
    </source>
</evidence>
<dbReference type="RefSeq" id="WP_330195878.1">
    <property type="nucleotide sequence ID" value="NZ_JAZDRO010000002.1"/>
</dbReference>
<evidence type="ECO:0000256" key="3">
    <source>
        <dbReference type="ARBA" id="ARBA00007970"/>
    </source>
</evidence>
<evidence type="ECO:0000256" key="7">
    <source>
        <dbReference type="ARBA" id="ARBA00022898"/>
    </source>
</evidence>
<dbReference type="InterPro" id="IPR015422">
    <property type="entry name" value="PyrdxlP-dep_Trfase_small"/>
</dbReference>
<dbReference type="GO" id="GO:0004400">
    <property type="term" value="F:histidinol-phosphate transaminase activity"/>
    <property type="evidence" value="ECO:0007669"/>
    <property type="project" value="UniProtKB-EC"/>
</dbReference>
<evidence type="ECO:0000256" key="4">
    <source>
        <dbReference type="ARBA" id="ARBA00011738"/>
    </source>
</evidence>
<comment type="cofactor">
    <cofactor evidence="1 9">
        <name>pyridoxal 5'-phosphate</name>
        <dbReference type="ChEBI" id="CHEBI:597326"/>
    </cofactor>
</comment>
<comment type="caution">
    <text evidence="11">The sequence shown here is derived from an EMBL/GenBank/DDBJ whole genome shotgun (WGS) entry which is preliminary data.</text>
</comment>
<evidence type="ECO:0000256" key="5">
    <source>
        <dbReference type="ARBA" id="ARBA00022576"/>
    </source>
</evidence>
<feature type="modified residue" description="N6-(pyridoxal phosphate)lysine" evidence="9">
    <location>
        <position position="219"/>
    </location>
</feature>
<protein>
    <recommendedName>
        <fullName evidence="9">Histidinol-phosphate aminotransferase</fullName>
        <ecNumber evidence="9">2.6.1.9</ecNumber>
    </recommendedName>
    <alternativeName>
        <fullName evidence="9">Imidazole acetol-phosphate transaminase</fullName>
    </alternativeName>
</protein>
<evidence type="ECO:0000256" key="2">
    <source>
        <dbReference type="ARBA" id="ARBA00005011"/>
    </source>
</evidence>
<keyword evidence="9" id="KW-0028">Amino-acid biosynthesis</keyword>
<dbReference type="CDD" id="cd00609">
    <property type="entry name" value="AAT_like"/>
    <property type="match status" value="1"/>
</dbReference>
<dbReference type="Proteomes" id="UP001310692">
    <property type="component" value="Unassembled WGS sequence"/>
</dbReference>
<dbReference type="InterPro" id="IPR050106">
    <property type="entry name" value="HistidinolP_aminotransfase"/>
</dbReference>
<dbReference type="InterPro" id="IPR005861">
    <property type="entry name" value="HisP_aminotrans"/>
</dbReference>
<dbReference type="PANTHER" id="PTHR43643:SF3">
    <property type="entry name" value="HISTIDINOL-PHOSPHATE AMINOTRANSFERASE"/>
    <property type="match status" value="1"/>
</dbReference>
<dbReference type="EMBL" id="JAZDRO010000002">
    <property type="protein sequence ID" value="MEE2566339.1"/>
    <property type="molecule type" value="Genomic_DNA"/>
</dbReference>
<keyword evidence="9" id="KW-0368">Histidine biosynthesis</keyword>
<feature type="domain" description="Aminotransferase class I/classII large" evidence="10">
    <location>
        <begin position="28"/>
        <end position="356"/>
    </location>
</feature>
<dbReference type="HAMAP" id="MF_01023">
    <property type="entry name" value="HisC_aminotrans_2"/>
    <property type="match status" value="1"/>
</dbReference>
<dbReference type="InterPro" id="IPR004839">
    <property type="entry name" value="Aminotransferase_I/II_large"/>
</dbReference>
<dbReference type="InterPro" id="IPR015424">
    <property type="entry name" value="PyrdxlP-dep_Trfase"/>
</dbReference>
<comment type="catalytic activity">
    <reaction evidence="8 9">
        <text>L-histidinol phosphate + 2-oxoglutarate = 3-(imidazol-4-yl)-2-oxopropyl phosphate + L-glutamate</text>
        <dbReference type="Rhea" id="RHEA:23744"/>
        <dbReference type="ChEBI" id="CHEBI:16810"/>
        <dbReference type="ChEBI" id="CHEBI:29985"/>
        <dbReference type="ChEBI" id="CHEBI:57766"/>
        <dbReference type="ChEBI" id="CHEBI:57980"/>
        <dbReference type="EC" id="2.6.1.9"/>
    </reaction>
</comment>
<comment type="similarity">
    <text evidence="3 9">Belongs to the class-II pyridoxal-phosphate-dependent aminotransferase family. Histidinol-phosphate aminotransferase subfamily.</text>
</comment>
<accession>A0ABU7LXP5</accession>
<evidence type="ECO:0000313" key="11">
    <source>
        <dbReference type="EMBL" id="MEE2566339.1"/>
    </source>
</evidence>
<evidence type="ECO:0000256" key="6">
    <source>
        <dbReference type="ARBA" id="ARBA00022679"/>
    </source>
</evidence>
<evidence type="ECO:0000256" key="8">
    <source>
        <dbReference type="ARBA" id="ARBA00047481"/>
    </source>
</evidence>
<gene>
    <name evidence="9 11" type="primary">hisC</name>
    <name evidence="11" type="ORF">V0U35_06565</name>
</gene>
<dbReference type="Gene3D" id="3.40.640.10">
    <property type="entry name" value="Type I PLP-dependent aspartate aminotransferase-like (Major domain)"/>
    <property type="match status" value="1"/>
</dbReference>
<proteinExistence type="inferred from homology"/>
<dbReference type="NCBIfam" id="TIGR01141">
    <property type="entry name" value="hisC"/>
    <property type="match status" value="1"/>
</dbReference>
<dbReference type="InterPro" id="IPR015421">
    <property type="entry name" value="PyrdxlP-dep_Trfase_major"/>
</dbReference>
<sequence length="362" mass="38686">MTLEPRPGILDIRPYKPGAADAPGIANPVKLSSNENPLGCSPKAREAFEAAAKSLNLYPDGGAVKLRAAIAEMTGLEADRIVCGTGSDELLQLLGRSYLGPGDKVVQSQYGFLVYRLVAMQSGAELVSAPETDYRASVDAILEAAGDDAKIVFLANPNNPTGTYLPGDEIRRLHAGLPSTTLLVLDEAYAEYVDEADYETGVDLARNHDNVVVTRTFSKIHGLAALRLGWAYADRSIIDVLNRVRGPFNVNAPAIAAGTAAIRDTEFQRRSAEHNREQLAFLRQQLGGLGLDVTPSVGNFVLVHFPDTDGKRATDADAFLTSRGLILRPVAAYGIPHALRLTAGTAVQNRAVVNALAEFLKA</sequence>
<comment type="pathway">
    <text evidence="2 9">Amino-acid biosynthesis; L-histidine biosynthesis; L-histidine from 5-phospho-alpha-D-ribose 1-diphosphate: step 7/9.</text>
</comment>
<organism evidence="11 12">
    <name type="scientific">Hyphobacterium marinum</name>
    <dbReference type="NCBI Taxonomy" id="3116574"/>
    <lineage>
        <taxon>Bacteria</taxon>
        <taxon>Pseudomonadati</taxon>
        <taxon>Pseudomonadota</taxon>
        <taxon>Alphaproteobacteria</taxon>
        <taxon>Maricaulales</taxon>
        <taxon>Maricaulaceae</taxon>
        <taxon>Hyphobacterium</taxon>
    </lineage>
</organism>
<keyword evidence="7 9" id="KW-0663">Pyridoxal phosphate</keyword>
<name>A0ABU7LXP5_9PROT</name>
<evidence type="ECO:0000256" key="1">
    <source>
        <dbReference type="ARBA" id="ARBA00001933"/>
    </source>
</evidence>
<evidence type="ECO:0000259" key="10">
    <source>
        <dbReference type="Pfam" id="PF00155"/>
    </source>
</evidence>
<dbReference type="Pfam" id="PF00155">
    <property type="entry name" value="Aminotran_1_2"/>
    <property type="match status" value="1"/>
</dbReference>
<dbReference type="PANTHER" id="PTHR43643">
    <property type="entry name" value="HISTIDINOL-PHOSPHATE AMINOTRANSFERASE 2"/>
    <property type="match status" value="1"/>
</dbReference>